<reference evidence="1 2" key="1">
    <citation type="submission" date="2019-02" db="EMBL/GenBank/DDBJ databases">
        <title>Deep-cultivation of Planctomycetes and their phenomic and genomic characterization uncovers novel biology.</title>
        <authorList>
            <person name="Wiegand S."/>
            <person name="Jogler M."/>
            <person name="Boedeker C."/>
            <person name="Pinto D."/>
            <person name="Vollmers J."/>
            <person name="Rivas-Marin E."/>
            <person name="Kohn T."/>
            <person name="Peeters S.H."/>
            <person name="Heuer A."/>
            <person name="Rast P."/>
            <person name="Oberbeckmann S."/>
            <person name="Bunk B."/>
            <person name="Jeske O."/>
            <person name="Meyerdierks A."/>
            <person name="Storesund J.E."/>
            <person name="Kallscheuer N."/>
            <person name="Luecker S."/>
            <person name="Lage O.M."/>
            <person name="Pohl T."/>
            <person name="Merkel B.J."/>
            <person name="Hornburger P."/>
            <person name="Mueller R.-W."/>
            <person name="Bruemmer F."/>
            <person name="Labrenz M."/>
            <person name="Spormann A.M."/>
            <person name="Op Den Camp H."/>
            <person name="Overmann J."/>
            <person name="Amann R."/>
            <person name="Jetten M.S.M."/>
            <person name="Mascher T."/>
            <person name="Medema M.H."/>
            <person name="Devos D.P."/>
            <person name="Kaster A.-K."/>
            <person name="Ovreas L."/>
            <person name="Rohde M."/>
            <person name="Galperin M.Y."/>
            <person name="Jogler C."/>
        </authorList>
    </citation>
    <scope>NUCLEOTIDE SEQUENCE [LARGE SCALE GENOMIC DNA]</scope>
    <source>
        <strain evidence="1 2">Mal64</strain>
    </source>
</reference>
<sequence>MRVRNWFVNSLLLLPLLATGCGQVGYNLPPAQQMMHPGPGVGGPGPGVIPPAAPMGPGMGQPGTYGPGGYADAGGVLYESERELKSFSENKIEQVQYCESGACSGDYDTSYGGGYSAGAASAGATTQIAFVGSDGMQISWDVHQAGMFDSAPLFVPSRQDFPQGAIYRLKLQNIPGRAEVTLYPTLEVAPVTPRTDAYLAHAPVPVQFTEEDLDQVTSGNYVTKVIYLPDPEFQELALSGVETLVSTRLDPGVDPISEADRRGSILAILRIGNKDLGVSGGYQEGVTPAQYSDGCEGGCPSGQAYGGQAYGGPANVPMGMPTAGMAPPAMPPHMMAGMGPQYGMPYTGTPIGLPGPPHIPLGSPAGLKRHVMKNRTRVHMPGPTEQMMISVKQRPGMNYPKPVNNVRVDEVHRAPARIFNSSVPGPIKSAIQQMSAVCSGCGCDDGSCGCEM</sequence>
<proteinExistence type="predicted"/>
<organism evidence="1 2">
    <name type="scientific">Pseudobythopirellula maris</name>
    <dbReference type="NCBI Taxonomy" id="2527991"/>
    <lineage>
        <taxon>Bacteria</taxon>
        <taxon>Pseudomonadati</taxon>
        <taxon>Planctomycetota</taxon>
        <taxon>Planctomycetia</taxon>
        <taxon>Pirellulales</taxon>
        <taxon>Lacipirellulaceae</taxon>
        <taxon>Pseudobythopirellula</taxon>
    </lineage>
</organism>
<dbReference type="PROSITE" id="PS51257">
    <property type="entry name" value="PROKAR_LIPOPROTEIN"/>
    <property type="match status" value="1"/>
</dbReference>
<gene>
    <name evidence="1" type="ORF">Mal64_32670</name>
</gene>
<evidence type="ECO:0000313" key="2">
    <source>
        <dbReference type="Proteomes" id="UP000315440"/>
    </source>
</evidence>
<protein>
    <submittedName>
        <fullName evidence="1">Uncharacterized protein</fullName>
    </submittedName>
</protein>
<name>A0A5C5ZJY3_9BACT</name>
<dbReference type="AlphaFoldDB" id="A0A5C5ZJY3"/>
<dbReference type="Proteomes" id="UP000315440">
    <property type="component" value="Unassembled WGS sequence"/>
</dbReference>
<evidence type="ECO:0000313" key="1">
    <source>
        <dbReference type="EMBL" id="TWT87724.1"/>
    </source>
</evidence>
<comment type="caution">
    <text evidence="1">The sequence shown here is derived from an EMBL/GenBank/DDBJ whole genome shotgun (WGS) entry which is preliminary data.</text>
</comment>
<keyword evidence="2" id="KW-1185">Reference proteome</keyword>
<accession>A0A5C5ZJY3</accession>
<dbReference type="EMBL" id="SJPQ01000003">
    <property type="protein sequence ID" value="TWT87724.1"/>
    <property type="molecule type" value="Genomic_DNA"/>
</dbReference>